<protein>
    <recommendedName>
        <fullName evidence="1">AB hydrolase-1 domain-containing protein</fullName>
    </recommendedName>
</protein>
<evidence type="ECO:0000313" key="3">
    <source>
        <dbReference type="Proteomes" id="UP000598271"/>
    </source>
</evidence>
<gene>
    <name evidence="2" type="ORF">GCM10007390_03580</name>
</gene>
<evidence type="ECO:0000313" key="2">
    <source>
        <dbReference type="EMBL" id="GHB53937.1"/>
    </source>
</evidence>
<dbReference type="Pfam" id="PF12697">
    <property type="entry name" value="Abhydrolase_6"/>
    <property type="match status" value="1"/>
</dbReference>
<dbReference type="Gene3D" id="3.40.50.1820">
    <property type="entry name" value="alpha/beta hydrolase"/>
    <property type="match status" value="1"/>
</dbReference>
<dbReference type="EMBL" id="BMXF01000001">
    <property type="protein sequence ID" value="GHB53937.1"/>
    <property type="molecule type" value="Genomic_DNA"/>
</dbReference>
<comment type="caution">
    <text evidence="2">The sequence shown here is derived from an EMBL/GenBank/DDBJ whole genome shotgun (WGS) entry which is preliminary data.</text>
</comment>
<name>A0A8J3CZW5_9BACT</name>
<evidence type="ECO:0000259" key="1">
    <source>
        <dbReference type="Pfam" id="PF12697"/>
    </source>
</evidence>
<reference evidence="2 3" key="1">
    <citation type="journal article" date="2014" name="Int. J. Syst. Evol. Microbiol.">
        <title>Complete genome sequence of Corynebacterium casei LMG S-19264T (=DSM 44701T), isolated from a smear-ripened cheese.</title>
        <authorList>
            <consortium name="US DOE Joint Genome Institute (JGI-PGF)"/>
            <person name="Walter F."/>
            <person name="Albersmeier A."/>
            <person name="Kalinowski J."/>
            <person name="Ruckert C."/>
        </authorList>
    </citation>
    <scope>NUCLEOTIDE SEQUENCE [LARGE SCALE GENOMIC DNA]</scope>
    <source>
        <strain evidence="2 3">KCTC 12866</strain>
    </source>
</reference>
<accession>A0A8J3CZW5</accession>
<dbReference type="InterPro" id="IPR029058">
    <property type="entry name" value="AB_hydrolase_fold"/>
</dbReference>
<feature type="domain" description="AB hydrolase-1" evidence="1">
    <location>
        <begin position="16"/>
        <end position="259"/>
    </location>
</feature>
<dbReference type="PANTHER" id="PTHR46438:SF11">
    <property type="entry name" value="LIPASE-RELATED"/>
    <property type="match status" value="1"/>
</dbReference>
<dbReference type="InterPro" id="IPR000073">
    <property type="entry name" value="AB_hydrolase_1"/>
</dbReference>
<proteinExistence type="predicted"/>
<organism evidence="2 3">
    <name type="scientific">Persicitalea jodogahamensis</name>
    <dbReference type="NCBI Taxonomy" id="402147"/>
    <lineage>
        <taxon>Bacteria</taxon>
        <taxon>Pseudomonadati</taxon>
        <taxon>Bacteroidota</taxon>
        <taxon>Cytophagia</taxon>
        <taxon>Cytophagales</taxon>
        <taxon>Spirosomataceae</taxon>
        <taxon>Persicitalea</taxon>
    </lineage>
</organism>
<dbReference type="AlphaFoldDB" id="A0A8J3CZW5"/>
<keyword evidence="3" id="KW-1185">Reference proteome</keyword>
<sequence>MKLHYDCLGHGPNVLLAFHGVGQTGRRCYEPFARHLGHYYTIYAFDLFHHGQSKGVSGSDDFSDADVLTRALWKDLIQKFIKEKNIVRFDVVGFSLGGRYALATAEAFSEHLERLILIAPDGVVDHPLFGIATRFAPTRGLYRRLSDNPQPLFAAADLAQRARILPEKMVSFVRYAMGTAEQRRRIYRSWVSLRELSFNIAKLHAQLKRNGVEVWLFVGKYDPVIVPAKLKLLSERLPEKHFFVLESGHGGLVERAALVMKQKE</sequence>
<dbReference type="Proteomes" id="UP000598271">
    <property type="component" value="Unassembled WGS sequence"/>
</dbReference>
<dbReference type="PANTHER" id="PTHR46438">
    <property type="entry name" value="ALPHA/BETA-HYDROLASES SUPERFAMILY PROTEIN"/>
    <property type="match status" value="1"/>
</dbReference>
<dbReference type="SUPFAM" id="SSF53474">
    <property type="entry name" value="alpha/beta-Hydrolases"/>
    <property type="match status" value="1"/>
</dbReference>